<dbReference type="EC" id="2.7.8.7" evidence="8"/>
<keyword evidence="5 8" id="KW-0460">Magnesium</keyword>
<evidence type="ECO:0000256" key="1">
    <source>
        <dbReference type="ARBA" id="ARBA00022516"/>
    </source>
</evidence>
<reference evidence="11 12" key="1">
    <citation type="submission" date="2022-01" db="EMBL/GenBank/DDBJ databases">
        <title>Novel bile acid biosynthetic pathways are enriched in the microbiome of centenarians.</title>
        <authorList>
            <person name="Sato Y."/>
            <person name="Atarashi K."/>
            <person name="Plichta R.D."/>
            <person name="Arai Y."/>
            <person name="Sasajima S."/>
            <person name="Kearney M.S."/>
            <person name="Suda W."/>
            <person name="Takeshita K."/>
            <person name="Sasaki T."/>
            <person name="Okamoto S."/>
            <person name="Skelly N.A."/>
            <person name="Okamura Y."/>
            <person name="Vlamakis H."/>
            <person name="Li Y."/>
            <person name="Tanoue T."/>
            <person name="Takei H."/>
            <person name="Nittono H."/>
            <person name="Narushima S."/>
            <person name="Irie J."/>
            <person name="Itoh H."/>
            <person name="Moriya K."/>
            <person name="Sugiura Y."/>
            <person name="Suematsu M."/>
            <person name="Moritoki N."/>
            <person name="Shibata S."/>
            <person name="Littman R.D."/>
            <person name="Fischbach A.M."/>
            <person name="Uwamino Y."/>
            <person name="Inoue T."/>
            <person name="Honda A."/>
            <person name="Hattori M."/>
            <person name="Murai T."/>
            <person name="Xavier J.R."/>
            <person name="Hirose N."/>
            <person name="Honda K."/>
        </authorList>
    </citation>
    <scope>NUCLEOTIDE SEQUENCE [LARGE SCALE GENOMIC DNA]</scope>
    <source>
        <strain evidence="11 12">CE91-St30</strain>
    </source>
</reference>
<evidence type="ECO:0000313" key="11">
    <source>
        <dbReference type="EMBL" id="BDE95718.1"/>
    </source>
</evidence>
<comment type="similarity">
    <text evidence="8">Belongs to the P-Pant transferase superfamily. AcpS family.</text>
</comment>
<dbReference type="Pfam" id="PF01648">
    <property type="entry name" value="ACPS"/>
    <property type="match status" value="1"/>
</dbReference>
<keyword evidence="4 8" id="KW-0276">Fatty acid metabolism</keyword>
<sequence length="230" mass="24030">MAAGDETVGAARGAEAAPGRRLRTLEEVGLGVDIVEIERMKKILARTPSFRKKVFSEEEQAYCDGKGVPEIHYAMRFAAKEAVLKALGTGFSEGIGARDVEVVRNAKGKPTVALHGRAKEVAADLGVVELPLSLSYTHTEAVACAMAITAESVKAAEKRVDPMEELAKQFKEARAMLDEMDAKPEPAADGLSSGGAAAEQPTPGDSASGDPASGEPPADGTVSDESVRIP</sequence>
<evidence type="ECO:0000313" key="12">
    <source>
        <dbReference type="Proteomes" id="UP001320544"/>
    </source>
</evidence>
<comment type="subcellular location">
    <subcellularLocation>
        <location evidence="8">Cytoplasm</location>
    </subcellularLocation>
</comment>
<dbReference type="InterPro" id="IPR008278">
    <property type="entry name" value="4-PPantetheinyl_Trfase_dom"/>
</dbReference>
<gene>
    <name evidence="8" type="primary">acpS</name>
    <name evidence="11" type="ORF">CE91St30_10510</name>
</gene>
<keyword evidence="12" id="KW-1185">Reference proteome</keyword>
<dbReference type="InterPro" id="IPR004568">
    <property type="entry name" value="Ppantetheine-prot_Trfase_dom"/>
</dbReference>
<evidence type="ECO:0000256" key="9">
    <source>
        <dbReference type="SAM" id="MobiDB-lite"/>
    </source>
</evidence>
<protein>
    <recommendedName>
        <fullName evidence="8">Holo-[acyl-carrier-protein] synthase</fullName>
        <shortName evidence="8">Holo-ACP synthase</shortName>
        <ecNumber evidence="8">2.7.8.7</ecNumber>
    </recommendedName>
    <alternativeName>
        <fullName evidence="8">4'-phosphopantetheinyl transferase AcpS</fullName>
    </alternativeName>
</protein>
<dbReference type="NCBIfam" id="TIGR00556">
    <property type="entry name" value="pantethn_trn"/>
    <property type="match status" value="1"/>
</dbReference>
<evidence type="ECO:0000256" key="7">
    <source>
        <dbReference type="ARBA" id="ARBA00023160"/>
    </source>
</evidence>
<dbReference type="RefSeq" id="WP_102378698.1">
    <property type="nucleotide sequence ID" value="NZ_AP025564.1"/>
</dbReference>
<dbReference type="InterPro" id="IPR037143">
    <property type="entry name" value="4-PPantetheinyl_Trfase_dom_sf"/>
</dbReference>
<keyword evidence="3 8" id="KW-0479">Metal-binding</keyword>
<dbReference type="EMBL" id="AP025564">
    <property type="protein sequence ID" value="BDE95718.1"/>
    <property type="molecule type" value="Genomic_DNA"/>
</dbReference>
<name>A0ABN6MCH4_9ACTN</name>
<keyword evidence="8" id="KW-0963">Cytoplasm</keyword>
<evidence type="ECO:0000256" key="2">
    <source>
        <dbReference type="ARBA" id="ARBA00022679"/>
    </source>
</evidence>
<proteinExistence type="inferred from homology"/>
<dbReference type="Proteomes" id="UP001320544">
    <property type="component" value="Chromosome"/>
</dbReference>
<evidence type="ECO:0000256" key="8">
    <source>
        <dbReference type="HAMAP-Rule" id="MF_00101"/>
    </source>
</evidence>
<dbReference type="Gene3D" id="3.90.470.20">
    <property type="entry name" value="4'-phosphopantetheinyl transferase domain"/>
    <property type="match status" value="1"/>
</dbReference>
<feature type="compositionally biased region" description="Basic and acidic residues" evidence="9">
    <location>
        <begin position="175"/>
        <end position="186"/>
    </location>
</feature>
<feature type="region of interest" description="Disordered" evidence="9">
    <location>
        <begin position="175"/>
        <end position="230"/>
    </location>
</feature>
<dbReference type="SUPFAM" id="SSF56214">
    <property type="entry name" value="4'-phosphopantetheinyl transferase"/>
    <property type="match status" value="1"/>
</dbReference>
<comment type="function">
    <text evidence="8">Transfers the 4'-phosphopantetheine moiety from coenzyme A to a Ser of acyl-carrier-protein.</text>
</comment>
<feature type="binding site" evidence="8">
    <location>
        <position position="33"/>
    </location>
    <ligand>
        <name>Mg(2+)</name>
        <dbReference type="ChEBI" id="CHEBI:18420"/>
    </ligand>
</feature>
<comment type="cofactor">
    <cofactor evidence="8">
        <name>Mg(2+)</name>
        <dbReference type="ChEBI" id="CHEBI:18420"/>
    </cofactor>
</comment>
<dbReference type="HAMAP" id="MF_00101">
    <property type="entry name" value="AcpS"/>
    <property type="match status" value="1"/>
</dbReference>
<feature type="binding site" evidence="8">
    <location>
        <position position="81"/>
    </location>
    <ligand>
        <name>Mg(2+)</name>
        <dbReference type="ChEBI" id="CHEBI:18420"/>
    </ligand>
</feature>
<evidence type="ECO:0000256" key="5">
    <source>
        <dbReference type="ARBA" id="ARBA00022842"/>
    </source>
</evidence>
<evidence type="ECO:0000259" key="10">
    <source>
        <dbReference type="Pfam" id="PF01648"/>
    </source>
</evidence>
<feature type="domain" description="4'-phosphopantetheinyl transferase" evidence="10">
    <location>
        <begin position="29"/>
        <end position="129"/>
    </location>
</feature>
<organism evidence="11 12">
    <name type="scientific">Raoultibacter timonensis</name>
    <dbReference type="NCBI Taxonomy" id="1907662"/>
    <lineage>
        <taxon>Bacteria</taxon>
        <taxon>Bacillati</taxon>
        <taxon>Actinomycetota</taxon>
        <taxon>Coriobacteriia</taxon>
        <taxon>Eggerthellales</taxon>
        <taxon>Eggerthellaceae</taxon>
        <taxon>Raoultibacter</taxon>
    </lineage>
</organism>
<evidence type="ECO:0000256" key="4">
    <source>
        <dbReference type="ARBA" id="ARBA00022832"/>
    </source>
</evidence>
<dbReference type="InterPro" id="IPR002582">
    <property type="entry name" value="ACPS"/>
</dbReference>
<keyword evidence="6 8" id="KW-0443">Lipid metabolism</keyword>
<accession>A0ABN6MCH4</accession>
<keyword evidence="1 8" id="KW-0444">Lipid biosynthesis</keyword>
<feature type="compositionally biased region" description="Low complexity" evidence="9">
    <location>
        <begin position="187"/>
        <end position="198"/>
    </location>
</feature>
<evidence type="ECO:0000256" key="6">
    <source>
        <dbReference type="ARBA" id="ARBA00023098"/>
    </source>
</evidence>
<keyword evidence="7 8" id="KW-0275">Fatty acid biosynthesis</keyword>
<evidence type="ECO:0000256" key="3">
    <source>
        <dbReference type="ARBA" id="ARBA00022723"/>
    </source>
</evidence>
<keyword evidence="2 8" id="KW-0808">Transferase</keyword>
<comment type="catalytic activity">
    <reaction evidence="8">
        <text>apo-[ACP] + CoA = holo-[ACP] + adenosine 3',5'-bisphosphate + H(+)</text>
        <dbReference type="Rhea" id="RHEA:12068"/>
        <dbReference type="Rhea" id="RHEA-COMP:9685"/>
        <dbReference type="Rhea" id="RHEA-COMP:9690"/>
        <dbReference type="ChEBI" id="CHEBI:15378"/>
        <dbReference type="ChEBI" id="CHEBI:29999"/>
        <dbReference type="ChEBI" id="CHEBI:57287"/>
        <dbReference type="ChEBI" id="CHEBI:58343"/>
        <dbReference type="ChEBI" id="CHEBI:64479"/>
        <dbReference type="EC" id="2.7.8.7"/>
    </reaction>
</comment>
<dbReference type="NCBIfam" id="TIGR00516">
    <property type="entry name" value="acpS"/>
    <property type="match status" value="1"/>
</dbReference>